<sequence length="322" mass="34386">MTGADDRGVVLDPACARLLRGLEGPPPLHRLGTHDGREALRELQDDRLEGPGVEVELHTAPVGPAGLVGFRVVRPVGVEGPLPVVLHLHGGRWVTGDADTHGFLIRTLATGARAAVVVPEFTLVPEARYPVAVEEAYATLLWVVGHAGELGLDPGRVAVAGDCTGATTATVLAMLVQRRGGPRLAAQLLYYPWADPRCDSDSHREFADVPVLSRDAARWYWQQYPGSPRDLGDAAFAPARATREDLVGLPPTLVVTAEVDVVRDEAEAYGRALREAGVEVLATRYLGVVHDFVTLRPLRDVPAARAARREGAAFLADALATA</sequence>
<dbReference type="InterPro" id="IPR050300">
    <property type="entry name" value="GDXG_lipolytic_enzyme"/>
</dbReference>
<dbReference type="GO" id="GO:0016787">
    <property type="term" value="F:hydrolase activity"/>
    <property type="evidence" value="ECO:0007669"/>
    <property type="project" value="UniProtKB-KW"/>
</dbReference>
<dbReference type="SUPFAM" id="SSF53474">
    <property type="entry name" value="alpha/beta-Hydrolases"/>
    <property type="match status" value="1"/>
</dbReference>
<keyword evidence="4" id="KW-1185">Reference proteome</keyword>
<evidence type="ECO:0000259" key="2">
    <source>
        <dbReference type="Pfam" id="PF07859"/>
    </source>
</evidence>
<evidence type="ECO:0000313" key="4">
    <source>
        <dbReference type="Proteomes" id="UP001595947"/>
    </source>
</evidence>
<organism evidence="3 4">
    <name type="scientific">Actinomycetospora atypica</name>
    <dbReference type="NCBI Taxonomy" id="1290095"/>
    <lineage>
        <taxon>Bacteria</taxon>
        <taxon>Bacillati</taxon>
        <taxon>Actinomycetota</taxon>
        <taxon>Actinomycetes</taxon>
        <taxon>Pseudonocardiales</taxon>
        <taxon>Pseudonocardiaceae</taxon>
        <taxon>Actinomycetospora</taxon>
    </lineage>
</organism>
<dbReference type="Proteomes" id="UP001595947">
    <property type="component" value="Unassembled WGS sequence"/>
</dbReference>
<accession>A0ABV9YRM7</accession>
<dbReference type="InterPro" id="IPR013094">
    <property type="entry name" value="AB_hydrolase_3"/>
</dbReference>
<dbReference type="Gene3D" id="3.40.50.1820">
    <property type="entry name" value="alpha/beta hydrolase"/>
    <property type="match status" value="1"/>
</dbReference>
<proteinExistence type="predicted"/>
<dbReference type="RefSeq" id="WP_378037796.1">
    <property type="nucleotide sequence ID" value="NZ_JBHSIV010000023.1"/>
</dbReference>
<evidence type="ECO:0000256" key="1">
    <source>
        <dbReference type="ARBA" id="ARBA00022801"/>
    </source>
</evidence>
<dbReference type="Pfam" id="PF07859">
    <property type="entry name" value="Abhydrolase_3"/>
    <property type="match status" value="1"/>
</dbReference>
<protein>
    <submittedName>
        <fullName evidence="3">Alpha/beta hydrolase</fullName>
    </submittedName>
</protein>
<feature type="domain" description="Alpha/beta hydrolase fold-3" evidence="2">
    <location>
        <begin position="85"/>
        <end position="293"/>
    </location>
</feature>
<reference evidence="4" key="1">
    <citation type="journal article" date="2019" name="Int. J. Syst. Evol. Microbiol.">
        <title>The Global Catalogue of Microorganisms (GCM) 10K type strain sequencing project: providing services to taxonomists for standard genome sequencing and annotation.</title>
        <authorList>
            <consortium name="The Broad Institute Genomics Platform"/>
            <consortium name="The Broad Institute Genome Sequencing Center for Infectious Disease"/>
            <person name="Wu L."/>
            <person name="Ma J."/>
        </authorList>
    </citation>
    <scope>NUCLEOTIDE SEQUENCE [LARGE SCALE GENOMIC DNA]</scope>
    <source>
        <strain evidence="4">CGMCC 4.7093</strain>
    </source>
</reference>
<gene>
    <name evidence="3" type="ORF">ACFPBZ_19680</name>
</gene>
<keyword evidence="1 3" id="KW-0378">Hydrolase</keyword>
<dbReference type="PANTHER" id="PTHR48081:SF8">
    <property type="entry name" value="ALPHA_BETA HYDROLASE FOLD-3 DOMAIN-CONTAINING PROTEIN-RELATED"/>
    <property type="match status" value="1"/>
</dbReference>
<evidence type="ECO:0000313" key="3">
    <source>
        <dbReference type="EMBL" id="MFC5064453.1"/>
    </source>
</evidence>
<name>A0ABV9YRM7_9PSEU</name>
<comment type="caution">
    <text evidence="3">The sequence shown here is derived from an EMBL/GenBank/DDBJ whole genome shotgun (WGS) entry which is preliminary data.</text>
</comment>
<dbReference type="EMBL" id="JBHSIV010000023">
    <property type="protein sequence ID" value="MFC5064453.1"/>
    <property type="molecule type" value="Genomic_DNA"/>
</dbReference>
<dbReference type="PANTHER" id="PTHR48081">
    <property type="entry name" value="AB HYDROLASE SUPERFAMILY PROTEIN C4A8.06C"/>
    <property type="match status" value="1"/>
</dbReference>
<dbReference type="InterPro" id="IPR029058">
    <property type="entry name" value="AB_hydrolase_fold"/>
</dbReference>